<dbReference type="EMBL" id="JASXSZ010000001">
    <property type="protein sequence ID" value="MDL9978212.1"/>
    <property type="molecule type" value="Genomic_DNA"/>
</dbReference>
<evidence type="ECO:0000313" key="2">
    <source>
        <dbReference type="Proteomes" id="UP001235064"/>
    </source>
</evidence>
<sequence>MANMNVTYADMQQAAGRLNAGKDDIISKLHELQALVNNLVSSGFVTDSASGAFHESYQQFTTGTTQAVNGLDGMSQFLNKAADTLQQVDSQLAQGIGGH</sequence>
<dbReference type="Gene3D" id="1.10.287.1060">
    <property type="entry name" value="ESAT-6-like"/>
    <property type="match status" value="1"/>
</dbReference>
<keyword evidence="2" id="KW-1185">Reference proteome</keyword>
<dbReference type="Pfam" id="PF06013">
    <property type="entry name" value="WXG100"/>
    <property type="match status" value="1"/>
</dbReference>
<name>A0ABT7MUT3_9MICO</name>
<dbReference type="RefSeq" id="WP_286286414.1">
    <property type="nucleotide sequence ID" value="NZ_JASXSZ010000001.1"/>
</dbReference>
<gene>
    <name evidence="1" type="ORF">QSV35_02600</name>
</gene>
<comment type="caution">
    <text evidence="1">The sequence shown here is derived from an EMBL/GenBank/DDBJ whole genome shotgun (WGS) entry which is preliminary data.</text>
</comment>
<organism evidence="1 2">
    <name type="scientific">Microbacterium candidum</name>
    <dbReference type="NCBI Taxonomy" id="3041922"/>
    <lineage>
        <taxon>Bacteria</taxon>
        <taxon>Bacillati</taxon>
        <taxon>Actinomycetota</taxon>
        <taxon>Actinomycetes</taxon>
        <taxon>Micrococcales</taxon>
        <taxon>Microbacteriaceae</taxon>
        <taxon>Microbacterium</taxon>
    </lineage>
</organism>
<reference evidence="1 2" key="1">
    <citation type="submission" date="2023-06" db="EMBL/GenBank/DDBJ databases">
        <title>Microbacterium sp. nov., isolated from a waste landfill.</title>
        <authorList>
            <person name="Wen W."/>
        </authorList>
    </citation>
    <scope>NUCLEOTIDE SEQUENCE [LARGE SCALE GENOMIC DNA]</scope>
    <source>
        <strain evidence="1 2">ASV49</strain>
    </source>
</reference>
<accession>A0ABT7MUT3</accession>
<dbReference type="Proteomes" id="UP001235064">
    <property type="component" value="Unassembled WGS sequence"/>
</dbReference>
<evidence type="ECO:0000313" key="1">
    <source>
        <dbReference type="EMBL" id="MDL9978212.1"/>
    </source>
</evidence>
<dbReference type="InterPro" id="IPR036689">
    <property type="entry name" value="ESAT-6-like_sf"/>
</dbReference>
<dbReference type="SUPFAM" id="SSF140453">
    <property type="entry name" value="EsxAB dimer-like"/>
    <property type="match status" value="1"/>
</dbReference>
<dbReference type="InterPro" id="IPR010310">
    <property type="entry name" value="T7SS_ESAT-6-like"/>
</dbReference>
<proteinExistence type="predicted"/>
<protein>
    <submittedName>
        <fullName evidence="1">WXG100 family type VII secretion target</fullName>
    </submittedName>
</protein>